<evidence type="ECO:0000313" key="9">
    <source>
        <dbReference type="WBParaSite" id="MBELARI_LOCUS10376"/>
    </source>
</evidence>
<protein>
    <recommendedName>
        <fullName evidence="6">Small ribosomal subunit protein mS23</fullName>
    </recommendedName>
</protein>
<dbReference type="PANTHER" id="PTHR15925">
    <property type="entry name" value="MITOCHONDRIAL RIBOSOMAL PROTEIN S23"/>
    <property type="match status" value="1"/>
</dbReference>
<evidence type="ECO:0000259" key="7">
    <source>
        <dbReference type="Pfam" id="PF10484"/>
    </source>
</evidence>
<sequence length="134" mass="15822">MSTYITRAERSGSIFFRVTGLIRSGQLHWSDRPLWYDVYVSSPPLTPPVWNVKMDRHDEPLRKIFYEEDHIRAKFYQKYHRTGIINAFVPGDSISQMFINEYRALKKEEPELDEESLVDKTEKRLEAAGLTLKK</sequence>
<dbReference type="Pfam" id="PF10484">
    <property type="entry name" value="MRP-S23"/>
    <property type="match status" value="1"/>
</dbReference>
<reference evidence="9" key="1">
    <citation type="submission" date="2024-02" db="UniProtKB">
        <authorList>
            <consortium name="WormBaseParasite"/>
        </authorList>
    </citation>
    <scope>IDENTIFICATION</scope>
</reference>
<evidence type="ECO:0000256" key="6">
    <source>
        <dbReference type="ARBA" id="ARBA00035137"/>
    </source>
</evidence>
<dbReference type="InterPro" id="IPR019520">
    <property type="entry name" value="Ribosomal_mS23_met"/>
</dbReference>
<evidence type="ECO:0000256" key="5">
    <source>
        <dbReference type="ARBA" id="ARBA00023274"/>
    </source>
</evidence>
<dbReference type="GO" id="GO:0003735">
    <property type="term" value="F:structural constituent of ribosome"/>
    <property type="evidence" value="ECO:0007669"/>
    <property type="project" value="InterPro"/>
</dbReference>
<evidence type="ECO:0000313" key="8">
    <source>
        <dbReference type="Proteomes" id="UP000887575"/>
    </source>
</evidence>
<keyword evidence="3" id="KW-0689">Ribosomal protein</keyword>
<keyword evidence="8" id="KW-1185">Reference proteome</keyword>
<dbReference type="WBParaSite" id="MBELARI_LOCUS10376">
    <property type="protein sequence ID" value="MBELARI_LOCUS10376"/>
    <property type="gene ID" value="MBELARI_LOCUS10376"/>
</dbReference>
<comment type="similarity">
    <text evidence="2">Belongs to the mitochondrion-specific ribosomal protein mS23 family.</text>
</comment>
<keyword evidence="5" id="KW-0687">Ribonucleoprotein</keyword>
<dbReference type="InterPro" id="IPR023611">
    <property type="entry name" value="mS23_dom_met"/>
</dbReference>
<feature type="domain" description="Small ribosomal subunit protein mS23 conserved" evidence="7">
    <location>
        <begin position="6"/>
        <end position="128"/>
    </location>
</feature>
<dbReference type="InterPro" id="IPR059242">
    <property type="entry name" value="mS23_dom"/>
</dbReference>
<dbReference type="CDD" id="cd23701">
    <property type="entry name" value="At1g26750"/>
    <property type="match status" value="1"/>
</dbReference>
<proteinExistence type="inferred from homology"/>
<dbReference type="AlphaFoldDB" id="A0AAF3E8Y5"/>
<evidence type="ECO:0000256" key="3">
    <source>
        <dbReference type="ARBA" id="ARBA00022980"/>
    </source>
</evidence>
<evidence type="ECO:0000256" key="2">
    <source>
        <dbReference type="ARBA" id="ARBA00009864"/>
    </source>
</evidence>
<organism evidence="8 9">
    <name type="scientific">Mesorhabditis belari</name>
    <dbReference type="NCBI Taxonomy" id="2138241"/>
    <lineage>
        <taxon>Eukaryota</taxon>
        <taxon>Metazoa</taxon>
        <taxon>Ecdysozoa</taxon>
        <taxon>Nematoda</taxon>
        <taxon>Chromadorea</taxon>
        <taxon>Rhabditida</taxon>
        <taxon>Rhabditina</taxon>
        <taxon>Rhabditomorpha</taxon>
        <taxon>Rhabditoidea</taxon>
        <taxon>Rhabditidae</taxon>
        <taxon>Mesorhabditinae</taxon>
        <taxon>Mesorhabditis</taxon>
    </lineage>
</organism>
<comment type="subcellular location">
    <subcellularLocation>
        <location evidence="1">Mitochondrion</location>
    </subcellularLocation>
</comment>
<evidence type="ECO:0000256" key="4">
    <source>
        <dbReference type="ARBA" id="ARBA00023128"/>
    </source>
</evidence>
<dbReference type="PANTHER" id="PTHR15925:SF2">
    <property type="entry name" value="SMALL RIBOSOMAL SUBUNIT PROTEIN MS23"/>
    <property type="match status" value="1"/>
</dbReference>
<evidence type="ECO:0000256" key="1">
    <source>
        <dbReference type="ARBA" id="ARBA00004173"/>
    </source>
</evidence>
<name>A0AAF3E8Y5_9BILA</name>
<dbReference type="GO" id="GO:0006412">
    <property type="term" value="P:translation"/>
    <property type="evidence" value="ECO:0007669"/>
    <property type="project" value="InterPro"/>
</dbReference>
<accession>A0AAF3E8Y5</accession>
<dbReference type="Proteomes" id="UP000887575">
    <property type="component" value="Unassembled WGS sequence"/>
</dbReference>
<dbReference type="GO" id="GO:0005739">
    <property type="term" value="C:mitochondrion"/>
    <property type="evidence" value="ECO:0007669"/>
    <property type="project" value="InterPro"/>
</dbReference>
<dbReference type="GO" id="GO:0005840">
    <property type="term" value="C:ribosome"/>
    <property type="evidence" value="ECO:0007669"/>
    <property type="project" value="InterPro"/>
</dbReference>
<keyword evidence="4" id="KW-0496">Mitochondrion</keyword>